<dbReference type="EMBL" id="JBFOLK010000003">
    <property type="protein sequence ID" value="KAL2526895.1"/>
    <property type="molecule type" value="Genomic_DNA"/>
</dbReference>
<feature type="region of interest" description="Disordered" evidence="1">
    <location>
        <begin position="143"/>
        <end position="169"/>
    </location>
</feature>
<evidence type="ECO:0000256" key="1">
    <source>
        <dbReference type="SAM" id="MobiDB-lite"/>
    </source>
</evidence>
<sequence length="169" mass="19342">MKKNTPTVDFRELPYYLKKFMEFLVVDTHSAYDRVLERPTLKDLQAITSIHHLAMKFLKLCSVAKICNNQTKARACYMNDLQKAAKHKDAPLVVMMVQKEPMDVDLEKVEEEIILDEDLDTQIIGPDSLASTIEELETFLVNPSDPTQMPEVGQKLDKGRVETVPARKH</sequence>
<protein>
    <submittedName>
        <fullName evidence="2">Uncharacterized protein</fullName>
    </submittedName>
</protein>
<name>A0ABD1UQS8_9LAMI</name>
<reference evidence="3" key="1">
    <citation type="submission" date="2024-07" db="EMBL/GenBank/DDBJ databases">
        <title>Two chromosome-level genome assemblies of Korean endemic species Abeliophyllum distichum and Forsythia ovata (Oleaceae).</title>
        <authorList>
            <person name="Jang H."/>
        </authorList>
    </citation>
    <scope>NUCLEOTIDE SEQUENCE [LARGE SCALE GENOMIC DNA]</scope>
</reference>
<comment type="caution">
    <text evidence="2">The sequence shown here is derived from an EMBL/GenBank/DDBJ whole genome shotgun (WGS) entry which is preliminary data.</text>
</comment>
<dbReference type="AlphaFoldDB" id="A0ABD1UQS8"/>
<evidence type="ECO:0000313" key="2">
    <source>
        <dbReference type="EMBL" id="KAL2526895.1"/>
    </source>
</evidence>
<organism evidence="2 3">
    <name type="scientific">Abeliophyllum distichum</name>
    <dbReference type="NCBI Taxonomy" id="126358"/>
    <lineage>
        <taxon>Eukaryota</taxon>
        <taxon>Viridiplantae</taxon>
        <taxon>Streptophyta</taxon>
        <taxon>Embryophyta</taxon>
        <taxon>Tracheophyta</taxon>
        <taxon>Spermatophyta</taxon>
        <taxon>Magnoliopsida</taxon>
        <taxon>eudicotyledons</taxon>
        <taxon>Gunneridae</taxon>
        <taxon>Pentapetalae</taxon>
        <taxon>asterids</taxon>
        <taxon>lamiids</taxon>
        <taxon>Lamiales</taxon>
        <taxon>Oleaceae</taxon>
        <taxon>Forsythieae</taxon>
        <taxon>Abeliophyllum</taxon>
    </lineage>
</organism>
<keyword evidence="3" id="KW-1185">Reference proteome</keyword>
<evidence type="ECO:0000313" key="3">
    <source>
        <dbReference type="Proteomes" id="UP001604336"/>
    </source>
</evidence>
<proteinExistence type="predicted"/>
<accession>A0ABD1UQS8</accession>
<gene>
    <name evidence="2" type="ORF">Adt_11949</name>
</gene>
<dbReference type="Proteomes" id="UP001604336">
    <property type="component" value="Unassembled WGS sequence"/>
</dbReference>